<organism evidence="1 2">
    <name type="scientific">Eiseniibacteriota bacterium</name>
    <dbReference type="NCBI Taxonomy" id="2212470"/>
    <lineage>
        <taxon>Bacteria</taxon>
        <taxon>Candidatus Eiseniibacteriota</taxon>
    </lineage>
</organism>
<name>A0A948RXQ6_UNCEI</name>
<protein>
    <submittedName>
        <fullName evidence="1">Uncharacterized protein</fullName>
    </submittedName>
</protein>
<accession>A0A948RXQ6</accession>
<evidence type="ECO:0000313" key="1">
    <source>
        <dbReference type="EMBL" id="MBU2690169.1"/>
    </source>
</evidence>
<sequence length="201" mass="23065">MRWVILILAAMLLVSCSDDPKKPKPEPEPVLQMQAGSWGEAISHFATAWETKNFELYDSLLTEDYIFYFSPEDIENQDIPPTWNLTQELGAVEALFADADVEDVELNWVPGDMVNPETEGLDGKVLVTNIFLVVDVRDSQGELWNNEIRGNVEFELKKMSYTTAFGDTVWKVARWKDLTTIRTKSEWSRTKTTTWGQLKIR</sequence>
<gene>
    <name evidence="1" type="ORF">KJ970_04515</name>
</gene>
<comment type="caution">
    <text evidence="1">The sequence shown here is derived from an EMBL/GenBank/DDBJ whole genome shotgun (WGS) entry which is preliminary data.</text>
</comment>
<evidence type="ECO:0000313" key="2">
    <source>
        <dbReference type="Proteomes" id="UP000777784"/>
    </source>
</evidence>
<proteinExistence type="predicted"/>
<reference evidence="1" key="1">
    <citation type="submission" date="2021-05" db="EMBL/GenBank/DDBJ databases">
        <title>Energy efficiency and biological interactions define the core microbiome of deep oligotrophic groundwater.</title>
        <authorList>
            <person name="Mehrshad M."/>
            <person name="Lopez-Fernandez M."/>
            <person name="Bell E."/>
            <person name="Bernier-Latmani R."/>
            <person name="Bertilsson S."/>
            <person name="Dopson M."/>
        </authorList>
    </citation>
    <scope>NUCLEOTIDE SEQUENCE</scope>
    <source>
        <strain evidence="1">Modern_marine.mb.64</strain>
    </source>
</reference>
<dbReference type="EMBL" id="JAHJDP010000023">
    <property type="protein sequence ID" value="MBU2690169.1"/>
    <property type="molecule type" value="Genomic_DNA"/>
</dbReference>
<dbReference type="Proteomes" id="UP000777784">
    <property type="component" value="Unassembled WGS sequence"/>
</dbReference>
<dbReference type="PROSITE" id="PS51257">
    <property type="entry name" value="PROKAR_LIPOPROTEIN"/>
    <property type="match status" value="1"/>
</dbReference>
<dbReference type="AlphaFoldDB" id="A0A948RXQ6"/>